<proteinExistence type="predicted"/>
<protein>
    <submittedName>
        <fullName evidence="3">Uncharacterized protein</fullName>
    </submittedName>
</protein>
<gene>
    <name evidence="3" type="ORF">AK830_g5786</name>
</gene>
<keyword evidence="2" id="KW-1133">Transmembrane helix</keyword>
<comment type="caution">
    <text evidence="3">The sequence shown here is derived from an EMBL/GenBank/DDBJ whole genome shotgun (WGS) entry which is preliminary data.</text>
</comment>
<organism evidence="3 4">
    <name type="scientific">Neonectria ditissima</name>
    <dbReference type="NCBI Taxonomy" id="78410"/>
    <lineage>
        <taxon>Eukaryota</taxon>
        <taxon>Fungi</taxon>
        <taxon>Dikarya</taxon>
        <taxon>Ascomycota</taxon>
        <taxon>Pezizomycotina</taxon>
        <taxon>Sordariomycetes</taxon>
        <taxon>Hypocreomycetidae</taxon>
        <taxon>Hypocreales</taxon>
        <taxon>Nectriaceae</taxon>
        <taxon>Neonectria</taxon>
    </lineage>
</organism>
<accession>A0A0P7BIF4</accession>
<evidence type="ECO:0000313" key="3">
    <source>
        <dbReference type="EMBL" id="KPM40816.1"/>
    </source>
</evidence>
<dbReference type="EMBL" id="LKCW01000076">
    <property type="protein sequence ID" value="KPM40816.1"/>
    <property type="molecule type" value="Genomic_DNA"/>
</dbReference>
<feature type="region of interest" description="Disordered" evidence="1">
    <location>
        <begin position="60"/>
        <end position="87"/>
    </location>
</feature>
<sequence>MNHHSLVHSRDEETPWKDHHVSRLDESITTIIMTIVIVLFVTPVVFYCMIRTVQYCKNRRSPVPDEEEELEMRDRHDLAGVRAPASS</sequence>
<feature type="transmembrane region" description="Helical" evidence="2">
    <location>
        <begin position="28"/>
        <end position="50"/>
    </location>
</feature>
<keyword evidence="2" id="KW-0472">Membrane</keyword>
<reference evidence="3 4" key="1">
    <citation type="submission" date="2015-09" db="EMBL/GenBank/DDBJ databases">
        <title>Draft genome of a European isolate of the apple canker pathogen Neonectria ditissima.</title>
        <authorList>
            <person name="Gomez-Cortecero A."/>
            <person name="Harrison R.J."/>
            <person name="Armitage A.D."/>
        </authorList>
    </citation>
    <scope>NUCLEOTIDE SEQUENCE [LARGE SCALE GENOMIC DNA]</scope>
    <source>
        <strain evidence="3 4">R09/05</strain>
    </source>
</reference>
<dbReference type="AlphaFoldDB" id="A0A0P7BIF4"/>
<evidence type="ECO:0000256" key="2">
    <source>
        <dbReference type="SAM" id="Phobius"/>
    </source>
</evidence>
<evidence type="ECO:0000256" key="1">
    <source>
        <dbReference type="SAM" id="MobiDB-lite"/>
    </source>
</evidence>
<name>A0A0P7BIF4_9HYPO</name>
<keyword evidence="4" id="KW-1185">Reference proteome</keyword>
<evidence type="ECO:0000313" key="4">
    <source>
        <dbReference type="Proteomes" id="UP000050424"/>
    </source>
</evidence>
<keyword evidence="2" id="KW-0812">Transmembrane</keyword>
<dbReference type="Proteomes" id="UP000050424">
    <property type="component" value="Unassembled WGS sequence"/>
</dbReference>